<evidence type="ECO:0000313" key="3">
    <source>
        <dbReference type="EMBL" id="PQV63854.1"/>
    </source>
</evidence>
<dbReference type="Pfam" id="PF07963">
    <property type="entry name" value="N_methyl"/>
    <property type="match status" value="1"/>
</dbReference>
<feature type="transmembrane region" description="Helical" evidence="1">
    <location>
        <begin position="12"/>
        <end position="36"/>
    </location>
</feature>
<organism evidence="3 4">
    <name type="scientific">Abditibacterium utsteinense</name>
    <dbReference type="NCBI Taxonomy" id="1960156"/>
    <lineage>
        <taxon>Bacteria</taxon>
        <taxon>Pseudomonadati</taxon>
        <taxon>Abditibacteriota</taxon>
        <taxon>Abditibacteriia</taxon>
        <taxon>Abditibacteriales</taxon>
        <taxon>Abditibacteriaceae</taxon>
        <taxon>Abditibacterium</taxon>
    </lineage>
</organism>
<keyword evidence="1" id="KW-0472">Membrane</keyword>
<accession>A0A2S8SSR2</accession>
<dbReference type="InterPro" id="IPR045584">
    <property type="entry name" value="Pilin-like"/>
</dbReference>
<dbReference type="Proteomes" id="UP000237684">
    <property type="component" value="Unassembled WGS sequence"/>
</dbReference>
<dbReference type="PANTHER" id="PTHR30093:SF2">
    <property type="entry name" value="TYPE II SECRETION SYSTEM PROTEIN H"/>
    <property type="match status" value="1"/>
</dbReference>
<dbReference type="RefSeq" id="WP_105483697.1">
    <property type="nucleotide sequence ID" value="NZ_NIGF01000008.1"/>
</dbReference>
<proteinExistence type="predicted"/>
<dbReference type="Pfam" id="PF07596">
    <property type="entry name" value="SBP_bac_10"/>
    <property type="match status" value="1"/>
</dbReference>
<keyword evidence="1" id="KW-0812">Transmembrane</keyword>
<gene>
    <name evidence="3" type="ORF">B1R32_10861</name>
</gene>
<dbReference type="InterPro" id="IPR011453">
    <property type="entry name" value="DUF1559"/>
</dbReference>
<dbReference type="NCBIfam" id="TIGR02532">
    <property type="entry name" value="IV_pilin_GFxxxE"/>
    <property type="match status" value="1"/>
</dbReference>
<dbReference type="SUPFAM" id="SSF54523">
    <property type="entry name" value="Pili subunits"/>
    <property type="match status" value="1"/>
</dbReference>
<dbReference type="AlphaFoldDB" id="A0A2S8SSR2"/>
<dbReference type="InterPro" id="IPR012902">
    <property type="entry name" value="N_methyl_site"/>
</dbReference>
<feature type="domain" description="DUF1559" evidence="2">
    <location>
        <begin position="38"/>
        <end position="110"/>
    </location>
</feature>
<evidence type="ECO:0000313" key="4">
    <source>
        <dbReference type="Proteomes" id="UP000237684"/>
    </source>
</evidence>
<dbReference type="Gene3D" id="3.30.700.10">
    <property type="entry name" value="Glycoprotein, Type 4 Pilin"/>
    <property type="match status" value="1"/>
</dbReference>
<evidence type="ECO:0000259" key="2">
    <source>
        <dbReference type="Pfam" id="PF07596"/>
    </source>
</evidence>
<reference evidence="3 4" key="1">
    <citation type="journal article" date="2018" name="Syst. Appl. Microbiol.">
        <title>Abditibacterium utsteinense sp. nov., the first cultivated member of candidate phylum FBP, isolated from ice-free Antarctic soil samples.</title>
        <authorList>
            <person name="Tahon G."/>
            <person name="Tytgat B."/>
            <person name="Lebbe L."/>
            <person name="Carlier A."/>
            <person name="Willems A."/>
        </authorList>
    </citation>
    <scope>NUCLEOTIDE SEQUENCE [LARGE SCALE GENOMIC DNA]</scope>
    <source>
        <strain evidence="3 4">LMG 29911</strain>
    </source>
</reference>
<dbReference type="InParanoid" id="A0A2S8SSR2"/>
<comment type="caution">
    <text evidence="3">The sequence shown here is derived from an EMBL/GenBank/DDBJ whole genome shotgun (WGS) entry which is preliminary data.</text>
</comment>
<keyword evidence="4" id="KW-1185">Reference proteome</keyword>
<dbReference type="PANTHER" id="PTHR30093">
    <property type="entry name" value="GENERAL SECRETION PATHWAY PROTEIN G"/>
    <property type="match status" value="1"/>
</dbReference>
<keyword evidence="1" id="KW-1133">Transmembrane helix</keyword>
<dbReference type="OrthoDB" id="241541at2"/>
<dbReference type="EMBL" id="NIGF01000008">
    <property type="protein sequence ID" value="PQV63854.1"/>
    <property type="molecule type" value="Genomic_DNA"/>
</dbReference>
<sequence length="264" mass="29351">MFYSSRTRRLRAFTLIELLVVIAIISILAAILFPVFGSARERARQTSCLSNLNQMGKGFLMYLQDYDEQTPANWVQTGSKSPSLSSDQAWPLMIYPYVKNAEVFDCPSSPDYMNKYGTSTLESQLRSGDYDGKYLFNYDGLTYGINNHIAALQAPSETFVFMDGGDMICCAGSNTYDSLLEELDMNLLGTNKWSAYTKEGAFRHLKRANVAFADGHAKATSYEAILTRKADLVAPWNIDWNDCAPTCPPPVMGAGKSFDPSKIP</sequence>
<evidence type="ECO:0000256" key="1">
    <source>
        <dbReference type="SAM" id="Phobius"/>
    </source>
</evidence>
<name>A0A2S8SSR2_9BACT</name>
<protein>
    <recommendedName>
        <fullName evidence="2">DUF1559 domain-containing protein</fullName>
    </recommendedName>
</protein>